<reference evidence="1 2" key="1">
    <citation type="journal article" date="2022" name="Hortic Res">
        <title>A haplotype resolved chromosomal level avocado genome allows analysis of novel avocado genes.</title>
        <authorList>
            <person name="Nath O."/>
            <person name="Fletcher S.J."/>
            <person name="Hayward A."/>
            <person name="Shaw L.M."/>
            <person name="Masouleh A.K."/>
            <person name="Furtado A."/>
            <person name="Henry R.J."/>
            <person name="Mitter N."/>
        </authorList>
    </citation>
    <scope>NUCLEOTIDE SEQUENCE [LARGE SCALE GENOMIC DNA]</scope>
    <source>
        <strain evidence="2">cv. Hass</strain>
    </source>
</reference>
<gene>
    <name evidence="1" type="ORF">MRB53_031181</name>
</gene>
<accession>A0ACC2KPD5</accession>
<evidence type="ECO:0000313" key="1">
    <source>
        <dbReference type="EMBL" id="KAJ8622652.1"/>
    </source>
</evidence>
<evidence type="ECO:0000313" key="2">
    <source>
        <dbReference type="Proteomes" id="UP001234297"/>
    </source>
</evidence>
<dbReference type="Proteomes" id="UP001234297">
    <property type="component" value="Chromosome 10"/>
</dbReference>
<keyword evidence="2" id="KW-1185">Reference proteome</keyword>
<comment type="caution">
    <text evidence="1">The sequence shown here is derived from an EMBL/GenBank/DDBJ whole genome shotgun (WGS) entry which is preliminary data.</text>
</comment>
<name>A0ACC2KPD5_PERAE</name>
<organism evidence="1 2">
    <name type="scientific">Persea americana</name>
    <name type="common">Avocado</name>
    <dbReference type="NCBI Taxonomy" id="3435"/>
    <lineage>
        <taxon>Eukaryota</taxon>
        <taxon>Viridiplantae</taxon>
        <taxon>Streptophyta</taxon>
        <taxon>Embryophyta</taxon>
        <taxon>Tracheophyta</taxon>
        <taxon>Spermatophyta</taxon>
        <taxon>Magnoliopsida</taxon>
        <taxon>Magnoliidae</taxon>
        <taxon>Laurales</taxon>
        <taxon>Lauraceae</taxon>
        <taxon>Persea</taxon>
    </lineage>
</organism>
<dbReference type="EMBL" id="CM056818">
    <property type="protein sequence ID" value="KAJ8622652.1"/>
    <property type="molecule type" value="Genomic_DNA"/>
</dbReference>
<proteinExistence type="predicted"/>
<sequence length="252" mass="28426">MDGLVNLGQPADEKFRFTFSQLTPTDYVHFDDSLSSLRFVILDCRRKPNKTSQFRVLLFLVMDHIDEAYRNKIATLLRAMCAAKYAKEDNLPCQIAEDVFLGSVGVASNKDALKNLDVTHILIVARSLEPAYPNDFIYKKIEVLDSPDTNLEQHFDECFNFIDEAKRLGGRVLVHCFAGKSRSVTIVVAYLMKKYHKSLSQALDLVRSKRPQMAPNQGFMLQLRNFESSLRGQHGSNGTVIAISSPSDVDFA</sequence>
<protein>
    <submittedName>
        <fullName evidence="1">Uncharacterized protein</fullName>
    </submittedName>
</protein>